<reference evidence="1" key="2">
    <citation type="journal article" date="2022" name="New Phytol.">
        <title>Evolutionary transition to the ectomycorrhizal habit in the genomes of a hyperdiverse lineage of mushroom-forming fungi.</title>
        <authorList>
            <person name="Looney B."/>
            <person name="Miyauchi S."/>
            <person name="Morin E."/>
            <person name="Drula E."/>
            <person name="Courty P.E."/>
            <person name="Kohler A."/>
            <person name="Kuo A."/>
            <person name="LaButti K."/>
            <person name="Pangilinan J."/>
            <person name="Lipzen A."/>
            <person name="Riley R."/>
            <person name="Andreopoulos W."/>
            <person name="He G."/>
            <person name="Johnson J."/>
            <person name="Nolan M."/>
            <person name="Tritt A."/>
            <person name="Barry K.W."/>
            <person name="Grigoriev I.V."/>
            <person name="Nagy L.G."/>
            <person name="Hibbett D."/>
            <person name="Henrissat B."/>
            <person name="Matheny P.B."/>
            <person name="Labbe J."/>
            <person name="Martin F.M."/>
        </authorList>
    </citation>
    <scope>NUCLEOTIDE SEQUENCE</scope>
    <source>
        <strain evidence="1">HHB10654</strain>
    </source>
</reference>
<dbReference type="Proteomes" id="UP000814140">
    <property type="component" value="Unassembled WGS sequence"/>
</dbReference>
<dbReference type="EMBL" id="MU277227">
    <property type="protein sequence ID" value="KAI0059345.1"/>
    <property type="molecule type" value="Genomic_DNA"/>
</dbReference>
<organism evidence="1 2">
    <name type="scientific">Artomyces pyxidatus</name>
    <dbReference type="NCBI Taxonomy" id="48021"/>
    <lineage>
        <taxon>Eukaryota</taxon>
        <taxon>Fungi</taxon>
        <taxon>Dikarya</taxon>
        <taxon>Basidiomycota</taxon>
        <taxon>Agaricomycotina</taxon>
        <taxon>Agaricomycetes</taxon>
        <taxon>Russulales</taxon>
        <taxon>Auriscalpiaceae</taxon>
        <taxon>Artomyces</taxon>
    </lineage>
</organism>
<keyword evidence="2" id="KW-1185">Reference proteome</keyword>
<sequence length="622" mass="68768">MSAGDGLNAQERAAAPLYTRQLSDEPSSEQIPFPSAETPPVAQSGSAESKLTDSDKLSELPAPASPSLRPLRNPARAFHRSLDNTGTVSAPDVRPLSSPALLPVSISDVSVGRDASKQRVSFDSDRGSLPNFSPRQITRHTPTSDPVLPTNHGAFSSILRKHHSRTRKESGDSRSRSRSHSRAASPLRHILDRFPLHRSHSREEPFVAVDPWRMQQNPFGAFTRRLSGSRKGEGDSESKSEIEKLPGCFCMPLLHSSKFHAGHVFLFDTFPRQLYLHTLMRLPSLYFSRVARIFEDAEVSRPDIQRMIDACVTVKDDGDHGPVRLPFPEDWNPPHVSPALARFKYSWEAFVDTLVREWKTLNVVSALLLSAILTIFQIPDAAGDPVTRTAALLSLVCALMSLSYGIIFIIRFGTMRSMYRASRWADEARKTRTSMLWNVWVLLALPSIWLAWSMMAFIAAILSFVWRTGATDDPSGDDPNPRALNPRQALGPRLAITCVLALGLFYFAMVVRTFKSYGESSRRKRPFQRRRADPPKAADGNGQATGADTDLERGQPESEDEVQARGRDKERRSVGRSSKGALGLGLTGMDQKVEGNGVKTSIIPADEKTDRPTSSSMSSIGM</sequence>
<accession>A0ACB8SSB4</accession>
<evidence type="ECO:0000313" key="1">
    <source>
        <dbReference type="EMBL" id="KAI0059345.1"/>
    </source>
</evidence>
<gene>
    <name evidence="1" type="ORF">BV25DRAFT_1860623</name>
</gene>
<evidence type="ECO:0000313" key="2">
    <source>
        <dbReference type="Proteomes" id="UP000814140"/>
    </source>
</evidence>
<protein>
    <submittedName>
        <fullName evidence="1">Uncharacterized protein</fullName>
    </submittedName>
</protein>
<proteinExistence type="predicted"/>
<comment type="caution">
    <text evidence="1">The sequence shown here is derived from an EMBL/GenBank/DDBJ whole genome shotgun (WGS) entry which is preliminary data.</text>
</comment>
<name>A0ACB8SSB4_9AGAM</name>
<reference evidence="1" key="1">
    <citation type="submission" date="2021-03" db="EMBL/GenBank/DDBJ databases">
        <authorList>
            <consortium name="DOE Joint Genome Institute"/>
            <person name="Ahrendt S."/>
            <person name="Looney B.P."/>
            <person name="Miyauchi S."/>
            <person name="Morin E."/>
            <person name="Drula E."/>
            <person name="Courty P.E."/>
            <person name="Chicoki N."/>
            <person name="Fauchery L."/>
            <person name="Kohler A."/>
            <person name="Kuo A."/>
            <person name="Labutti K."/>
            <person name="Pangilinan J."/>
            <person name="Lipzen A."/>
            <person name="Riley R."/>
            <person name="Andreopoulos W."/>
            <person name="He G."/>
            <person name="Johnson J."/>
            <person name="Barry K.W."/>
            <person name="Grigoriev I.V."/>
            <person name="Nagy L."/>
            <person name="Hibbett D."/>
            <person name="Henrissat B."/>
            <person name="Matheny P.B."/>
            <person name="Labbe J."/>
            <person name="Martin F."/>
        </authorList>
    </citation>
    <scope>NUCLEOTIDE SEQUENCE</scope>
    <source>
        <strain evidence="1">HHB10654</strain>
    </source>
</reference>